<dbReference type="Pfam" id="PF03357">
    <property type="entry name" value="Snf7"/>
    <property type="match status" value="1"/>
</dbReference>
<dbReference type="Proteomes" id="UP001212997">
    <property type="component" value="Unassembled WGS sequence"/>
</dbReference>
<keyword evidence="1" id="KW-0175">Coiled coil</keyword>
<evidence type="ECO:0000313" key="4">
    <source>
        <dbReference type="Proteomes" id="UP001212997"/>
    </source>
</evidence>
<feature type="compositionally biased region" description="Basic and acidic residues" evidence="2">
    <location>
        <begin position="462"/>
        <end position="476"/>
    </location>
</feature>
<evidence type="ECO:0000256" key="1">
    <source>
        <dbReference type="SAM" id="Coils"/>
    </source>
</evidence>
<accession>A0AAD5VAI9</accession>
<evidence type="ECO:0000256" key="2">
    <source>
        <dbReference type="SAM" id="MobiDB-lite"/>
    </source>
</evidence>
<dbReference type="AlphaFoldDB" id="A0AAD5VAI9"/>
<proteinExistence type="predicted"/>
<dbReference type="GO" id="GO:0032511">
    <property type="term" value="P:late endosome to vacuole transport via multivesicular body sorting pathway"/>
    <property type="evidence" value="ECO:0007669"/>
    <property type="project" value="TreeGrafter"/>
</dbReference>
<dbReference type="GO" id="GO:0006900">
    <property type="term" value="P:vesicle budding from membrane"/>
    <property type="evidence" value="ECO:0007669"/>
    <property type="project" value="TreeGrafter"/>
</dbReference>
<keyword evidence="4" id="KW-1185">Reference proteome</keyword>
<dbReference type="InterPro" id="IPR005024">
    <property type="entry name" value="Snf7_fam"/>
</dbReference>
<sequence>MSGLGFLAEQRGHSESESVGGGSFKFLSTTITYLAYLSAFYPLIPGDDISRTFSLTTSNVTTVSTDFDLPSQIIVLRFSSTETLQSYILYFEPKAELCEAKSYFPLTQFLNDSKSVYDPGWLPYRIAAFVVGKPLWWALQQLSIVNSDEAVGGHSGDAERWKQVKGDYVVLGLVERAADGILQKQQIKAGLSLADSLYRFESFKREFASVALEGVVLSDLDMKLVLKFLERDRKVVVTQGEVIKFLDVYGEASAEISVVDSGVLELKTGIENLQAQVDNIQRQIEHRKERISFALRRKQQELALSHLRSKKQLEDLLKKRLGSLETLHSTLIRVEAAAGDVEIMRSYETSTATLRAILSHPSLQREKIDETMDAMASANADAKDIDEAIRVGVDMAQTDVGIDESELEAELATLVKEVEAEKAEEDRREKEKQARLASGSLQAPSHTPQLEESWTDTEMDEEFQRVKSREIPERAT</sequence>
<feature type="compositionally biased region" description="Basic and acidic residues" evidence="2">
    <location>
        <begin position="420"/>
        <end position="434"/>
    </location>
</feature>
<dbReference type="PANTHER" id="PTHR22761">
    <property type="entry name" value="CHARGED MULTIVESICULAR BODY PROTEIN"/>
    <property type="match status" value="1"/>
</dbReference>
<organism evidence="3 4">
    <name type="scientific">Meripilus lineatus</name>
    <dbReference type="NCBI Taxonomy" id="2056292"/>
    <lineage>
        <taxon>Eukaryota</taxon>
        <taxon>Fungi</taxon>
        <taxon>Dikarya</taxon>
        <taxon>Basidiomycota</taxon>
        <taxon>Agaricomycotina</taxon>
        <taxon>Agaricomycetes</taxon>
        <taxon>Polyporales</taxon>
        <taxon>Meripilaceae</taxon>
        <taxon>Meripilus</taxon>
    </lineage>
</organism>
<evidence type="ECO:0000313" key="3">
    <source>
        <dbReference type="EMBL" id="KAJ3490217.1"/>
    </source>
</evidence>
<feature type="region of interest" description="Disordered" evidence="2">
    <location>
        <begin position="420"/>
        <end position="476"/>
    </location>
</feature>
<feature type="coiled-coil region" evidence="1">
    <location>
        <begin position="263"/>
        <end position="290"/>
    </location>
</feature>
<dbReference type="EMBL" id="JANAWD010000031">
    <property type="protein sequence ID" value="KAJ3490217.1"/>
    <property type="molecule type" value="Genomic_DNA"/>
</dbReference>
<protein>
    <submittedName>
        <fullName evidence="3">Uncharacterized protein</fullName>
    </submittedName>
</protein>
<gene>
    <name evidence="3" type="ORF">NLI96_g1572</name>
</gene>
<dbReference type="Gene3D" id="6.10.140.1230">
    <property type="match status" value="1"/>
</dbReference>
<name>A0AAD5VAI9_9APHY</name>
<reference evidence="3" key="1">
    <citation type="submission" date="2022-07" db="EMBL/GenBank/DDBJ databases">
        <title>Genome Sequence of Physisporinus lineatus.</title>
        <authorList>
            <person name="Buettner E."/>
        </authorList>
    </citation>
    <scope>NUCLEOTIDE SEQUENCE</scope>
    <source>
        <strain evidence="3">VT162</strain>
    </source>
</reference>
<comment type="caution">
    <text evidence="3">The sequence shown here is derived from an EMBL/GenBank/DDBJ whole genome shotgun (WGS) entry which is preliminary data.</text>
</comment>
<dbReference type="GO" id="GO:0000815">
    <property type="term" value="C:ESCRT III complex"/>
    <property type="evidence" value="ECO:0007669"/>
    <property type="project" value="TreeGrafter"/>
</dbReference>
<dbReference type="GO" id="GO:0005771">
    <property type="term" value="C:multivesicular body"/>
    <property type="evidence" value="ECO:0007669"/>
    <property type="project" value="TreeGrafter"/>
</dbReference>
<feature type="compositionally biased region" description="Polar residues" evidence="2">
    <location>
        <begin position="439"/>
        <end position="452"/>
    </location>
</feature>
<dbReference type="PANTHER" id="PTHR22761:SF96">
    <property type="entry name" value="BCDNA.GH08385"/>
    <property type="match status" value="1"/>
</dbReference>
<dbReference type="GO" id="GO:0009898">
    <property type="term" value="C:cytoplasmic side of plasma membrane"/>
    <property type="evidence" value="ECO:0007669"/>
    <property type="project" value="TreeGrafter"/>
</dbReference>